<sequence>MARTVASGYDIVTVTGDPEERGYQYGLAARTRIELALRTYADVFMHYASWDWPTVRRHGLRFADPIEDFSPASAREIRAIARGAGVEVADILALNTRSEIMFAAPGRARAVASTECTSFALTPGRTASGTTLMGQNWDWIEGARETAIVLQVRRDDGPDFVTVVEAGMLAKVGINSSGVGLCTNTLISDGDEGRFGVPYHVLLRSVLDSDSGAEAAQRIESASRANSANYLIADASGFCADVETGPGDGACGVIMPVDGAVTHANHFLVDGLTGVDRYLERKSHTRNRLHHLTARVQQHRTHTIESLQEALADHGDAPNSVCQHPDAAQPAAERTCTVAGIVMDLSARSLVYASGSPCESTWSASVRIDA</sequence>
<feature type="domain" description="Peptidase C45 hydrolase" evidence="1">
    <location>
        <begin position="129"/>
        <end position="356"/>
    </location>
</feature>
<dbReference type="Gene3D" id="1.10.10.2120">
    <property type="match status" value="1"/>
</dbReference>
<dbReference type="EMBL" id="BAABAT010000002">
    <property type="protein sequence ID" value="GAA4244788.1"/>
    <property type="molecule type" value="Genomic_DNA"/>
</dbReference>
<evidence type="ECO:0000313" key="3">
    <source>
        <dbReference type="Proteomes" id="UP001500620"/>
    </source>
</evidence>
<dbReference type="InterPro" id="IPR047794">
    <property type="entry name" value="C45_proenzyme-like"/>
</dbReference>
<protein>
    <submittedName>
        <fullName evidence="2">Acyl-CoA--6-aminopenicillanic acid acyl-transferase</fullName>
    </submittedName>
</protein>
<dbReference type="Pfam" id="PF03417">
    <property type="entry name" value="AAT"/>
    <property type="match status" value="1"/>
</dbReference>
<dbReference type="InterPro" id="IPR005079">
    <property type="entry name" value="Peptidase_C45_hydrolase"/>
</dbReference>
<reference evidence="3" key="1">
    <citation type="journal article" date="2019" name="Int. J. Syst. Evol. Microbiol.">
        <title>The Global Catalogue of Microorganisms (GCM) 10K type strain sequencing project: providing services to taxonomists for standard genome sequencing and annotation.</title>
        <authorList>
            <consortium name="The Broad Institute Genomics Platform"/>
            <consortium name="The Broad Institute Genome Sequencing Center for Infectious Disease"/>
            <person name="Wu L."/>
            <person name="Ma J."/>
        </authorList>
    </citation>
    <scope>NUCLEOTIDE SEQUENCE [LARGE SCALE GENOMIC DNA]</scope>
    <source>
        <strain evidence="3">JCM 17441</strain>
    </source>
</reference>
<gene>
    <name evidence="2" type="ORF">GCM10022255_009230</name>
</gene>
<keyword evidence="3" id="KW-1185">Reference proteome</keyword>
<dbReference type="Gene3D" id="3.60.60.10">
    <property type="entry name" value="Penicillin V Acylase, Chain A"/>
    <property type="match status" value="1"/>
</dbReference>
<organism evidence="2 3">
    <name type="scientific">Dactylosporangium darangshiense</name>
    <dbReference type="NCBI Taxonomy" id="579108"/>
    <lineage>
        <taxon>Bacteria</taxon>
        <taxon>Bacillati</taxon>
        <taxon>Actinomycetota</taxon>
        <taxon>Actinomycetes</taxon>
        <taxon>Micromonosporales</taxon>
        <taxon>Micromonosporaceae</taxon>
        <taxon>Dactylosporangium</taxon>
    </lineage>
</organism>
<comment type="caution">
    <text evidence="2">The sequence shown here is derived from an EMBL/GenBank/DDBJ whole genome shotgun (WGS) entry which is preliminary data.</text>
</comment>
<dbReference type="PANTHER" id="PTHR34180">
    <property type="entry name" value="PEPTIDASE C45"/>
    <property type="match status" value="1"/>
</dbReference>
<dbReference type="Proteomes" id="UP001500620">
    <property type="component" value="Unassembled WGS sequence"/>
</dbReference>
<dbReference type="InterPro" id="IPR047801">
    <property type="entry name" value="Peptidase_C45"/>
</dbReference>
<evidence type="ECO:0000259" key="1">
    <source>
        <dbReference type="Pfam" id="PF03417"/>
    </source>
</evidence>
<dbReference type="PANTHER" id="PTHR34180:SF1">
    <property type="entry name" value="BETA-ALANYL-DOPAMINE_CARCININE HYDROLASE"/>
    <property type="match status" value="1"/>
</dbReference>
<proteinExistence type="predicted"/>
<name>A0ABP8CY12_9ACTN</name>
<dbReference type="RefSeq" id="WP_345121546.1">
    <property type="nucleotide sequence ID" value="NZ_BAABAT010000002.1"/>
</dbReference>
<dbReference type="NCBIfam" id="NF040521">
    <property type="entry name" value="C45_proenzyme"/>
    <property type="match status" value="1"/>
</dbReference>
<accession>A0ABP8CY12</accession>
<evidence type="ECO:0000313" key="2">
    <source>
        <dbReference type="EMBL" id="GAA4244788.1"/>
    </source>
</evidence>